<organism evidence="8 9">
    <name type="scientific">Variovorax ginsengisoli</name>
    <dbReference type="NCBI Taxonomy" id="363844"/>
    <lineage>
        <taxon>Bacteria</taxon>
        <taxon>Pseudomonadati</taxon>
        <taxon>Pseudomonadota</taxon>
        <taxon>Betaproteobacteria</taxon>
        <taxon>Burkholderiales</taxon>
        <taxon>Comamonadaceae</taxon>
        <taxon>Variovorax</taxon>
    </lineage>
</organism>
<feature type="domain" description="Histidine kinase" evidence="7">
    <location>
        <begin position="182"/>
        <end position="395"/>
    </location>
</feature>
<reference evidence="8 9" key="1">
    <citation type="submission" date="2023-07" db="EMBL/GenBank/DDBJ databases">
        <title>Sorghum-associated microbial communities from plants grown in Nebraska, USA.</title>
        <authorList>
            <person name="Schachtman D."/>
        </authorList>
    </citation>
    <scope>NUCLEOTIDE SEQUENCE [LARGE SCALE GENOMIC DNA]</scope>
    <source>
        <strain evidence="8 9">DS1607</strain>
    </source>
</reference>
<dbReference type="InterPro" id="IPR036890">
    <property type="entry name" value="HATPase_C_sf"/>
</dbReference>
<dbReference type="Proteomes" id="UP001226867">
    <property type="component" value="Unassembled WGS sequence"/>
</dbReference>
<dbReference type="EC" id="2.7.13.3" evidence="2"/>
<dbReference type="Pfam" id="PF01590">
    <property type="entry name" value="GAF"/>
    <property type="match status" value="1"/>
</dbReference>
<dbReference type="Pfam" id="PF00512">
    <property type="entry name" value="HisKA"/>
    <property type="match status" value="1"/>
</dbReference>
<dbReference type="Gene3D" id="1.10.287.130">
    <property type="match status" value="1"/>
</dbReference>
<dbReference type="PROSITE" id="PS50109">
    <property type="entry name" value="HIS_KIN"/>
    <property type="match status" value="1"/>
</dbReference>
<evidence type="ECO:0000256" key="2">
    <source>
        <dbReference type="ARBA" id="ARBA00012438"/>
    </source>
</evidence>
<dbReference type="Pfam" id="PF02518">
    <property type="entry name" value="HATPase_c"/>
    <property type="match status" value="1"/>
</dbReference>
<evidence type="ECO:0000256" key="6">
    <source>
        <dbReference type="ARBA" id="ARBA00023012"/>
    </source>
</evidence>
<comment type="catalytic activity">
    <reaction evidence="1">
        <text>ATP + protein L-histidine = ADP + protein N-phospho-L-histidine.</text>
        <dbReference type="EC" id="2.7.13.3"/>
    </reaction>
</comment>
<dbReference type="RefSeq" id="WP_307692110.1">
    <property type="nucleotide sequence ID" value="NZ_JAUSRO010000018.1"/>
</dbReference>
<keyword evidence="5 8" id="KW-0418">Kinase</keyword>
<comment type="caution">
    <text evidence="8">The sequence shown here is derived from an EMBL/GenBank/DDBJ whole genome shotgun (WGS) entry which is preliminary data.</text>
</comment>
<dbReference type="GO" id="GO:0016301">
    <property type="term" value="F:kinase activity"/>
    <property type="evidence" value="ECO:0007669"/>
    <property type="project" value="UniProtKB-KW"/>
</dbReference>
<accession>A0ABT9SF19</accession>
<dbReference type="SUPFAM" id="SSF47384">
    <property type="entry name" value="Homodimeric domain of signal transducing histidine kinase"/>
    <property type="match status" value="1"/>
</dbReference>
<dbReference type="PANTHER" id="PTHR43711">
    <property type="entry name" value="TWO-COMPONENT HISTIDINE KINASE"/>
    <property type="match status" value="1"/>
</dbReference>
<keyword evidence="3" id="KW-0597">Phosphoprotein</keyword>
<evidence type="ECO:0000256" key="3">
    <source>
        <dbReference type="ARBA" id="ARBA00022553"/>
    </source>
</evidence>
<dbReference type="SUPFAM" id="SSF55874">
    <property type="entry name" value="ATPase domain of HSP90 chaperone/DNA topoisomerase II/histidine kinase"/>
    <property type="match status" value="1"/>
</dbReference>
<dbReference type="SMART" id="SM00388">
    <property type="entry name" value="HisKA"/>
    <property type="match status" value="1"/>
</dbReference>
<dbReference type="InterPro" id="IPR004358">
    <property type="entry name" value="Sig_transdc_His_kin-like_C"/>
</dbReference>
<evidence type="ECO:0000259" key="7">
    <source>
        <dbReference type="PROSITE" id="PS50109"/>
    </source>
</evidence>
<dbReference type="CDD" id="cd00075">
    <property type="entry name" value="HATPase"/>
    <property type="match status" value="1"/>
</dbReference>
<dbReference type="SMART" id="SM00387">
    <property type="entry name" value="HATPase_c"/>
    <property type="match status" value="1"/>
</dbReference>
<dbReference type="PANTHER" id="PTHR43711:SF1">
    <property type="entry name" value="HISTIDINE KINASE 1"/>
    <property type="match status" value="1"/>
</dbReference>
<dbReference type="SUPFAM" id="SSF55781">
    <property type="entry name" value="GAF domain-like"/>
    <property type="match status" value="1"/>
</dbReference>
<dbReference type="InterPro" id="IPR003661">
    <property type="entry name" value="HisK_dim/P_dom"/>
</dbReference>
<keyword evidence="9" id="KW-1185">Reference proteome</keyword>
<name>A0ABT9SF19_9BURK</name>
<keyword evidence="4" id="KW-0808">Transferase</keyword>
<dbReference type="InterPro" id="IPR036097">
    <property type="entry name" value="HisK_dim/P_sf"/>
</dbReference>
<dbReference type="Gene3D" id="3.30.565.10">
    <property type="entry name" value="Histidine kinase-like ATPase, C-terminal domain"/>
    <property type="match status" value="1"/>
</dbReference>
<dbReference type="InterPro" id="IPR003594">
    <property type="entry name" value="HATPase_dom"/>
</dbReference>
<keyword evidence="6" id="KW-0902">Two-component regulatory system</keyword>
<dbReference type="InterPro" id="IPR029016">
    <property type="entry name" value="GAF-like_dom_sf"/>
</dbReference>
<evidence type="ECO:0000313" key="9">
    <source>
        <dbReference type="Proteomes" id="UP001226867"/>
    </source>
</evidence>
<dbReference type="EMBL" id="JAUSRO010000018">
    <property type="protein sequence ID" value="MDP9902356.1"/>
    <property type="molecule type" value="Genomic_DNA"/>
</dbReference>
<evidence type="ECO:0000256" key="5">
    <source>
        <dbReference type="ARBA" id="ARBA00022777"/>
    </source>
</evidence>
<dbReference type="InterPro" id="IPR003018">
    <property type="entry name" value="GAF"/>
</dbReference>
<gene>
    <name evidence="8" type="ORF">J2W36_004633</name>
</gene>
<dbReference type="InterPro" id="IPR005467">
    <property type="entry name" value="His_kinase_dom"/>
</dbReference>
<proteinExistence type="predicted"/>
<evidence type="ECO:0000313" key="8">
    <source>
        <dbReference type="EMBL" id="MDP9902356.1"/>
    </source>
</evidence>
<evidence type="ECO:0000256" key="1">
    <source>
        <dbReference type="ARBA" id="ARBA00000085"/>
    </source>
</evidence>
<sequence>MELAENIRRDIEAIGRISAVPAMLQLICDQTGMGFAAIARVDEESWTACAVLDRINFGLKPGDQLEVNSTLCVEVRGSCKPAAFDHASRHPVYCEHPTSRVLNIESYISAPIVKRDGSYFGNLCAIDPDPHQVNNTKVLALFQGFADLIAHTLELVDRQSLTESALLDAEATAELRDQFIAVLGHDLRNPLATLSAIGEIFSRKSSDPEVMRAAQRIRTTTRRMAALIEDVMDFARGRMGNGLGLTFENIPDLGVALDDVVAEIRAAHPHRTIIEDIRVLSPVHGSRGRLQQLLSNLLGNAVAHGEPDSPIEVAAWTKDGWFVLSVRNGGAPLPSSALDKIFQPYWRPAGSKGRGGLGLGLHICSLIVKSHGGSMQVTSTPEHGTAFIARLPAQLGAAVIV</sequence>
<protein>
    <recommendedName>
        <fullName evidence="2">histidine kinase</fullName>
        <ecNumber evidence="2">2.7.13.3</ecNumber>
    </recommendedName>
</protein>
<evidence type="ECO:0000256" key="4">
    <source>
        <dbReference type="ARBA" id="ARBA00022679"/>
    </source>
</evidence>
<dbReference type="Gene3D" id="3.30.450.40">
    <property type="match status" value="1"/>
</dbReference>
<dbReference type="InterPro" id="IPR050736">
    <property type="entry name" value="Sensor_HK_Regulatory"/>
</dbReference>
<dbReference type="CDD" id="cd00082">
    <property type="entry name" value="HisKA"/>
    <property type="match status" value="1"/>
</dbReference>
<dbReference type="PRINTS" id="PR00344">
    <property type="entry name" value="BCTRLSENSOR"/>
</dbReference>